<keyword evidence="1" id="KW-0472">Membrane</keyword>
<keyword evidence="1" id="KW-0812">Transmembrane</keyword>
<accession>A0ABV3UBM3</accession>
<reference evidence="2 3" key="1">
    <citation type="journal article" date="2011" name="Int. J. Syst. Evol. Microbiol.">
        <title>Zhongshania antarctica gen. nov., sp. nov. and Zhongshania guokunii sp. nov., gammaproteobacteria respectively isolated from coastal attached (fast) ice and surface seawater of the Antarctic.</title>
        <authorList>
            <person name="Li H.J."/>
            <person name="Zhang X.Y."/>
            <person name="Chen C.X."/>
            <person name="Zhang Y.J."/>
            <person name="Gao Z.M."/>
            <person name="Yu Y."/>
            <person name="Chen X.L."/>
            <person name="Chen B."/>
            <person name="Zhang Y.Z."/>
        </authorList>
    </citation>
    <scope>NUCLEOTIDE SEQUENCE [LARGE SCALE GENOMIC DNA]</scope>
    <source>
        <strain evidence="2 3">ZS6-22T</strain>
    </source>
</reference>
<protein>
    <submittedName>
        <fullName evidence="2">Uncharacterized protein</fullName>
    </submittedName>
</protein>
<comment type="caution">
    <text evidence="2">The sequence shown here is derived from an EMBL/GenBank/DDBJ whole genome shotgun (WGS) entry which is preliminary data.</text>
</comment>
<evidence type="ECO:0000256" key="1">
    <source>
        <dbReference type="SAM" id="Phobius"/>
    </source>
</evidence>
<keyword evidence="3" id="KW-1185">Reference proteome</keyword>
<dbReference type="RefSeq" id="WP_368382886.1">
    <property type="nucleotide sequence ID" value="NZ_JBFRYA010000018.1"/>
</dbReference>
<name>A0ABV3UBM3_9GAMM</name>
<evidence type="ECO:0000313" key="3">
    <source>
        <dbReference type="Proteomes" id="UP001557485"/>
    </source>
</evidence>
<proteinExistence type="predicted"/>
<sequence length="84" mass="9783">MLIYIIYVFVITLSLLHFNALCSVFSFVHQLFEVTVMVSDTKKFVLLDGGYSTLENGALPVIKTLDWLSRKDIFDEHQRQRFLP</sequence>
<evidence type="ECO:0000313" key="2">
    <source>
        <dbReference type="EMBL" id="MEX1670572.1"/>
    </source>
</evidence>
<organism evidence="2 3">
    <name type="scientific">Zhongshania guokunii</name>
    <dbReference type="NCBI Taxonomy" id="641783"/>
    <lineage>
        <taxon>Bacteria</taxon>
        <taxon>Pseudomonadati</taxon>
        <taxon>Pseudomonadota</taxon>
        <taxon>Gammaproteobacteria</taxon>
        <taxon>Cellvibrionales</taxon>
        <taxon>Spongiibacteraceae</taxon>
        <taxon>Zhongshania</taxon>
    </lineage>
</organism>
<keyword evidence="1" id="KW-1133">Transmembrane helix</keyword>
<dbReference type="Proteomes" id="UP001557485">
    <property type="component" value="Unassembled WGS sequence"/>
</dbReference>
<feature type="transmembrane region" description="Helical" evidence="1">
    <location>
        <begin position="6"/>
        <end position="28"/>
    </location>
</feature>
<gene>
    <name evidence="2" type="ORF">AB4876_16750</name>
</gene>
<dbReference type="EMBL" id="JBFRYA010000018">
    <property type="protein sequence ID" value="MEX1670572.1"/>
    <property type="molecule type" value="Genomic_DNA"/>
</dbReference>